<evidence type="ECO:0000313" key="2">
    <source>
        <dbReference type="EMBL" id="WNR47103.1"/>
    </source>
</evidence>
<keyword evidence="3" id="KW-1185">Reference proteome</keyword>
<dbReference type="EMBL" id="CP130319">
    <property type="protein sequence ID" value="WNR47103.1"/>
    <property type="molecule type" value="Genomic_DNA"/>
</dbReference>
<proteinExistence type="predicted"/>
<accession>A0AA96RL57</accession>
<dbReference type="Proteomes" id="UP001304650">
    <property type="component" value="Chromosome"/>
</dbReference>
<evidence type="ECO:0000313" key="3">
    <source>
        <dbReference type="Proteomes" id="UP001304650"/>
    </source>
</evidence>
<organism evidence="2 3">
    <name type="scientific">Paenibacillus roseopurpureus</name>
    <dbReference type="NCBI Taxonomy" id="2918901"/>
    <lineage>
        <taxon>Bacteria</taxon>
        <taxon>Bacillati</taxon>
        <taxon>Bacillota</taxon>
        <taxon>Bacilli</taxon>
        <taxon>Bacillales</taxon>
        <taxon>Paenibacillaceae</taxon>
        <taxon>Paenibacillus</taxon>
    </lineage>
</organism>
<dbReference type="Pfam" id="PF13199">
    <property type="entry name" value="Glyco_hydro_66"/>
    <property type="match status" value="1"/>
</dbReference>
<reference evidence="2" key="1">
    <citation type="submission" date="2022-02" db="EMBL/GenBank/DDBJ databases">
        <title>Paenibacillus sp. MBLB1832 Whole Genome Shotgun Sequencing.</title>
        <authorList>
            <person name="Hwang C.Y."/>
            <person name="Cho E.-S."/>
            <person name="Seo M.-J."/>
        </authorList>
    </citation>
    <scope>NUCLEOTIDE SEQUENCE</scope>
    <source>
        <strain evidence="2">MBLB1832</strain>
    </source>
</reference>
<keyword evidence="1" id="KW-0732">Signal</keyword>
<keyword evidence="2" id="KW-0378">Hydrolase</keyword>
<dbReference type="Gene3D" id="3.20.20.80">
    <property type="entry name" value="Glycosidases"/>
    <property type="match status" value="1"/>
</dbReference>
<dbReference type="KEGG" id="proo:MJB10_18270"/>
<protein>
    <submittedName>
        <fullName evidence="2">Glycoside hydrolase family 66 protein</fullName>
    </submittedName>
</protein>
<dbReference type="InterPro" id="IPR025092">
    <property type="entry name" value="Glyco_hydro_66"/>
</dbReference>
<dbReference type="AlphaFoldDB" id="A0AA96RL57"/>
<dbReference type="GO" id="GO:0016787">
    <property type="term" value="F:hydrolase activity"/>
    <property type="evidence" value="ECO:0007669"/>
    <property type="project" value="UniProtKB-KW"/>
</dbReference>
<gene>
    <name evidence="2" type="ORF">MJB10_18270</name>
</gene>
<sequence length="211" mass="24904">MVIEIANPTDTSLMLNLGANFSFLEKQVEVYGSDVWTQPFEITKHEMVVAPKDTVFNGYGVDVFLYEQNILNHEHATSFDVVSNWRKSIRYGFLSDFNTSKLGVTADVAYINKLHLNVVQFYDWMYKHDDLILPLDKFRDLMGMPRTKEVGIRHRRRNEDQLWDDTLYITKKTTIPFKNGYELSFCLENLEILKNRKFFTVMHFKLFYSSQ</sequence>
<name>A0AA96RL57_9BACL</name>
<evidence type="ECO:0000256" key="1">
    <source>
        <dbReference type="ARBA" id="ARBA00022729"/>
    </source>
</evidence>